<keyword evidence="2" id="KW-1185">Reference proteome</keyword>
<proteinExistence type="predicted"/>
<dbReference type="Proteomes" id="UP000050331">
    <property type="component" value="Chromosome"/>
</dbReference>
<gene>
    <name evidence="1" type="ORF">AOX59_03545</name>
</gene>
<dbReference type="EMBL" id="CP013862">
    <property type="protein sequence ID" value="ALX47760.1"/>
    <property type="molecule type" value="Genomic_DNA"/>
</dbReference>
<accession>A0A0U3W3L6</accession>
<dbReference type="AlphaFoldDB" id="A0A0U3W3L6"/>
<sequence length="69" mass="8223">MKVNDMDKFQVTERINEVRRIFDDPQADIFDVPFEIYEEIKNPPRDKDGYVHKYYLTDEIKGLIEALTG</sequence>
<protein>
    <submittedName>
        <fullName evidence="1">Uncharacterized protein</fullName>
    </submittedName>
</protein>
<name>A0A0U3W3L6_9BACI</name>
<organism evidence="1 2">
    <name type="scientific">Lentibacillus amyloliquefaciens</name>
    <dbReference type="NCBI Taxonomy" id="1472767"/>
    <lineage>
        <taxon>Bacteria</taxon>
        <taxon>Bacillati</taxon>
        <taxon>Bacillota</taxon>
        <taxon>Bacilli</taxon>
        <taxon>Bacillales</taxon>
        <taxon>Bacillaceae</taxon>
        <taxon>Lentibacillus</taxon>
    </lineage>
</organism>
<dbReference type="KEGG" id="lao:AOX59_03545"/>
<evidence type="ECO:0000313" key="1">
    <source>
        <dbReference type="EMBL" id="ALX47760.1"/>
    </source>
</evidence>
<reference evidence="1 2" key="1">
    <citation type="submission" date="2016-01" db="EMBL/GenBank/DDBJ databases">
        <title>Complete genome sequence of strain Lentibacillus amyloliquefaciens LAM0015T isolated from saline sediment.</title>
        <authorList>
            <person name="Wang J.-L."/>
            <person name="He M.-X."/>
        </authorList>
    </citation>
    <scope>NUCLEOTIDE SEQUENCE [LARGE SCALE GENOMIC DNA]</scope>
    <source>
        <strain evidence="1 2">LAM0015</strain>
    </source>
</reference>
<evidence type="ECO:0000313" key="2">
    <source>
        <dbReference type="Proteomes" id="UP000050331"/>
    </source>
</evidence>